<name>A0ABW1W3W9_9GAMM</name>
<organism evidence="1 2">
    <name type="scientific">Tatumella terrea</name>
    <dbReference type="NCBI Taxonomy" id="419007"/>
    <lineage>
        <taxon>Bacteria</taxon>
        <taxon>Pseudomonadati</taxon>
        <taxon>Pseudomonadota</taxon>
        <taxon>Gammaproteobacteria</taxon>
        <taxon>Enterobacterales</taxon>
        <taxon>Erwiniaceae</taxon>
        <taxon>Tatumella</taxon>
    </lineage>
</organism>
<sequence>MQENITPEQGRHSLTQNSGTAPVSFVWIIAAVRRDCPTVKAIIHHIAAATEREARRTLAKDHVCFFAGRLRQGVSHA</sequence>
<reference evidence="2" key="1">
    <citation type="journal article" date="2019" name="Int. J. Syst. Evol. Microbiol.">
        <title>The Global Catalogue of Microorganisms (GCM) 10K type strain sequencing project: providing services to taxonomists for standard genome sequencing and annotation.</title>
        <authorList>
            <consortium name="The Broad Institute Genomics Platform"/>
            <consortium name="The Broad Institute Genome Sequencing Center for Infectious Disease"/>
            <person name="Wu L."/>
            <person name="Ma J."/>
        </authorList>
    </citation>
    <scope>NUCLEOTIDE SEQUENCE [LARGE SCALE GENOMIC DNA]</scope>
    <source>
        <strain evidence="2">CGMCC 1.18518</strain>
    </source>
</reference>
<comment type="caution">
    <text evidence="1">The sequence shown here is derived from an EMBL/GenBank/DDBJ whole genome shotgun (WGS) entry which is preliminary data.</text>
</comment>
<dbReference type="RefSeq" id="WP_385955117.1">
    <property type="nucleotide sequence ID" value="NZ_JBHSUB010000024.1"/>
</dbReference>
<protein>
    <submittedName>
        <fullName evidence="1">Host cell division inhibitor Icd-like protein</fullName>
    </submittedName>
</protein>
<dbReference type="EMBL" id="JBHSUB010000024">
    <property type="protein sequence ID" value="MFC6379725.1"/>
    <property type="molecule type" value="Genomic_DNA"/>
</dbReference>
<evidence type="ECO:0000313" key="2">
    <source>
        <dbReference type="Proteomes" id="UP001596230"/>
    </source>
</evidence>
<proteinExistence type="predicted"/>
<evidence type="ECO:0000313" key="1">
    <source>
        <dbReference type="EMBL" id="MFC6379725.1"/>
    </source>
</evidence>
<dbReference type="NCBIfam" id="NF033153">
    <property type="entry name" value="phage_ICD_like"/>
    <property type="match status" value="1"/>
</dbReference>
<dbReference type="Proteomes" id="UP001596230">
    <property type="component" value="Unassembled WGS sequence"/>
</dbReference>
<keyword evidence="2" id="KW-1185">Reference proteome</keyword>
<gene>
    <name evidence="1" type="ORF">ACFP9W_16870</name>
</gene>
<accession>A0ABW1W3W9</accession>